<dbReference type="OrthoDB" id="10254377at2759"/>
<dbReference type="PANTHER" id="PTHR23113:SF363">
    <property type="entry name" value="PROTEIN SON OF SEVENLESS"/>
    <property type="match status" value="1"/>
</dbReference>
<accession>R4XEC3</accession>
<feature type="domain" description="Ras-GEF" evidence="3">
    <location>
        <begin position="450"/>
        <end position="689"/>
    </location>
</feature>
<dbReference type="SUPFAM" id="SSF48366">
    <property type="entry name" value="Ras GEF"/>
    <property type="match status" value="1"/>
</dbReference>
<keyword evidence="6" id="KW-1185">Reference proteome</keyword>
<organism evidence="5 6">
    <name type="scientific">Taphrina deformans (strain PYCC 5710 / ATCC 11124 / CBS 356.35 / IMI 108563 / JCM 9778 / NBRC 8474)</name>
    <name type="common">Peach leaf curl fungus</name>
    <name type="synonym">Lalaria deformans</name>
    <dbReference type="NCBI Taxonomy" id="1097556"/>
    <lineage>
        <taxon>Eukaryota</taxon>
        <taxon>Fungi</taxon>
        <taxon>Dikarya</taxon>
        <taxon>Ascomycota</taxon>
        <taxon>Taphrinomycotina</taxon>
        <taxon>Taphrinomycetes</taxon>
        <taxon>Taphrinales</taxon>
        <taxon>Taphrinaceae</taxon>
        <taxon>Taphrina</taxon>
    </lineage>
</organism>
<dbReference type="InterPro" id="IPR001895">
    <property type="entry name" value="RASGEF_cat_dom"/>
</dbReference>
<keyword evidence="1 2" id="KW-0344">Guanine-nucleotide releasing factor</keyword>
<dbReference type="Gene3D" id="1.10.840.10">
    <property type="entry name" value="Ras guanine-nucleotide exchange factors catalytic domain"/>
    <property type="match status" value="1"/>
</dbReference>
<dbReference type="InterPro" id="IPR036964">
    <property type="entry name" value="RASGEF_cat_dom_sf"/>
</dbReference>
<proteinExistence type="predicted"/>
<feature type="domain" description="N-terminal Ras-GEF" evidence="4">
    <location>
        <begin position="1"/>
        <end position="117"/>
    </location>
</feature>
<dbReference type="InterPro" id="IPR023578">
    <property type="entry name" value="Ras_GEF_dom_sf"/>
</dbReference>
<evidence type="ECO:0000259" key="3">
    <source>
        <dbReference type="PROSITE" id="PS50009"/>
    </source>
</evidence>
<sequence>MELDELLSGFLDQIDYDSMSDFFLAYRPYLTAIELFDKLSNIYLQTEGSCMSLASHYTRVRTFVAIRHWILNYFPDDFLLSVQLQQNVEQFLHCLGGVGADEITTEARIAKELRRSWERQRDLHTRPDVKLCDASLHKSFLRERHISIALPTNDTETLGTQTSVVSMTAITQIPNKQNDGSTTCGTASACHHDDAVELSTTNEKCEAVHEIESTETAPSSPRRLRRRPGGILKNANTVAEVVANNRLSMMSANSTPRNFKRLNGGFSLRRNTRSTLSLQKQFTQDLAKFFESDHCDESLEDPAAILSRTMDKLEGRIDELDEDNVLNSHTESMLQVSLTRGRPASMVDDSFITGTRKRKRHAGRVGLADVPSSLDCRETVASKRGSNQTHDYQLNERKRVLSIEGQSSDEEVSLIDALGIAPLPGSMLEATAWATDITRPQYSSWILQYNTAHLSNCLLAIEQAAFCELDWLELTSGAWDDHLTDHVQDWHEVMDMEWHSIALILARSNLTTLWITSEIVQTTDTTDRASVVIKLIDIAQLCHDHNNFASVVQIVSALQGPAINRLRDTWTSLGPDALKTWTRLSTVCDARSRYSMLRSVQDRVLLNPDASLVPCLAPYLDSIRVAHSSTGTITEKMTSMAKTTKVLMDMSDRIVVNDEDLNHSLLDQLVWIRGVSEEQAMALSKVCEA</sequence>
<dbReference type="AlphaFoldDB" id="R4XEC3"/>
<gene>
    <name evidence="5" type="ORF">TAPDE_002953</name>
</gene>
<dbReference type="GO" id="GO:0007265">
    <property type="term" value="P:Ras protein signal transduction"/>
    <property type="evidence" value="ECO:0007669"/>
    <property type="project" value="TreeGrafter"/>
</dbReference>
<evidence type="ECO:0000259" key="4">
    <source>
        <dbReference type="PROSITE" id="PS50212"/>
    </source>
</evidence>
<dbReference type="GO" id="GO:0005085">
    <property type="term" value="F:guanyl-nucleotide exchange factor activity"/>
    <property type="evidence" value="ECO:0007669"/>
    <property type="project" value="UniProtKB-KW"/>
</dbReference>
<protein>
    <recommendedName>
        <fullName evidence="7">Ras GEF</fullName>
    </recommendedName>
</protein>
<dbReference type="Pfam" id="PF00617">
    <property type="entry name" value="RasGEF"/>
    <property type="match status" value="1"/>
</dbReference>
<dbReference type="STRING" id="1097556.R4XEC3"/>
<dbReference type="eggNOG" id="KOG3417">
    <property type="taxonomic scope" value="Eukaryota"/>
</dbReference>
<dbReference type="CDD" id="cd06224">
    <property type="entry name" value="REM"/>
    <property type="match status" value="1"/>
</dbReference>
<dbReference type="InterPro" id="IPR008937">
    <property type="entry name" value="Ras-like_GEF"/>
</dbReference>
<dbReference type="PANTHER" id="PTHR23113">
    <property type="entry name" value="GUANINE NUCLEOTIDE EXCHANGE FACTOR"/>
    <property type="match status" value="1"/>
</dbReference>
<dbReference type="SMART" id="SM00147">
    <property type="entry name" value="RasGEF"/>
    <property type="match status" value="1"/>
</dbReference>
<name>R4XEC3_TAPDE</name>
<dbReference type="EMBL" id="CAHR02000104">
    <property type="protein sequence ID" value="CCG82821.1"/>
    <property type="molecule type" value="Genomic_DNA"/>
</dbReference>
<evidence type="ECO:0008006" key="7">
    <source>
        <dbReference type="Google" id="ProtNLM"/>
    </source>
</evidence>
<dbReference type="Gene3D" id="1.20.870.10">
    <property type="entry name" value="Son of sevenless (SoS) protein Chain: S domain 1"/>
    <property type="match status" value="1"/>
</dbReference>
<evidence type="ECO:0000256" key="1">
    <source>
        <dbReference type="ARBA" id="ARBA00022658"/>
    </source>
</evidence>
<dbReference type="Proteomes" id="UP000013776">
    <property type="component" value="Unassembled WGS sequence"/>
</dbReference>
<evidence type="ECO:0000313" key="5">
    <source>
        <dbReference type="EMBL" id="CCG82821.1"/>
    </source>
</evidence>
<dbReference type="Pfam" id="PF00618">
    <property type="entry name" value="RasGEF_N"/>
    <property type="match status" value="1"/>
</dbReference>
<dbReference type="PROSITE" id="PS50212">
    <property type="entry name" value="RASGEF_NTER"/>
    <property type="match status" value="1"/>
</dbReference>
<comment type="caution">
    <text evidence="5">The sequence shown here is derived from an EMBL/GenBank/DDBJ whole genome shotgun (WGS) entry which is preliminary data.</text>
</comment>
<evidence type="ECO:0000256" key="2">
    <source>
        <dbReference type="PROSITE-ProRule" id="PRU00168"/>
    </source>
</evidence>
<dbReference type="PROSITE" id="PS50009">
    <property type="entry name" value="RASGEF_CAT"/>
    <property type="match status" value="1"/>
</dbReference>
<reference evidence="5 6" key="1">
    <citation type="journal article" date="2013" name="MBio">
        <title>Genome sequencing of the plant pathogen Taphrina deformans, the causal agent of peach leaf curl.</title>
        <authorList>
            <person name="Cisse O.H."/>
            <person name="Almeida J.M.G.C.F."/>
            <person name="Fonseca A."/>
            <person name="Kumar A.A."/>
            <person name="Salojaervi J."/>
            <person name="Overmyer K."/>
            <person name="Hauser P.M."/>
            <person name="Pagni M."/>
        </authorList>
    </citation>
    <scope>NUCLEOTIDE SEQUENCE [LARGE SCALE GENOMIC DNA]</scope>
    <source>
        <strain evidence="6">PYCC 5710 / ATCC 11124 / CBS 356.35 / IMI 108563 / JCM 9778 / NBRC 8474</strain>
    </source>
</reference>
<evidence type="ECO:0000313" key="6">
    <source>
        <dbReference type="Proteomes" id="UP000013776"/>
    </source>
</evidence>
<dbReference type="InterPro" id="IPR000651">
    <property type="entry name" value="Ras-like_Gua-exchang_fac_N"/>
</dbReference>
<dbReference type="VEuPathDB" id="FungiDB:TAPDE_002953"/>
<dbReference type="GO" id="GO:0005886">
    <property type="term" value="C:plasma membrane"/>
    <property type="evidence" value="ECO:0007669"/>
    <property type="project" value="TreeGrafter"/>
</dbReference>